<accession>A0A645FV70</accession>
<gene>
    <name evidence="1" type="ORF">SDC9_165061</name>
</gene>
<sequence length="115" mass="13154">MAVAQEPRVPRGVKDNLLRRSQHHQRLDLAAVEVLEQLVKIAVLVIPAENQHRRACHCLHRLDGRIRVCALGVVDIRHALELAHELNTVLHAGERFERFAHGVRRNAHAERQQRG</sequence>
<name>A0A645FV70_9ZZZZ</name>
<reference evidence="1" key="1">
    <citation type="submission" date="2019-08" db="EMBL/GenBank/DDBJ databases">
        <authorList>
            <person name="Kucharzyk K."/>
            <person name="Murdoch R.W."/>
            <person name="Higgins S."/>
            <person name="Loffler F."/>
        </authorList>
    </citation>
    <scope>NUCLEOTIDE SEQUENCE</scope>
</reference>
<dbReference type="EMBL" id="VSSQ01064889">
    <property type="protein sequence ID" value="MPN17706.1"/>
    <property type="molecule type" value="Genomic_DNA"/>
</dbReference>
<comment type="caution">
    <text evidence="1">The sequence shown here is derived from an EMBL/GenBank/DDBJ whole genome shotgun (WGS) entry which is preliminary data.</text>
</comment>
<proteinExistence type="predicted"/>
<protein>
    <submittedName>
        <fullName evidence="1">Uncharacterized protein</fullName>
    </submittedName>
</protein>
<dbReference type="AlphaFoldDB" id="A0A645FV70"/>
<evidence type="ECO:0000313" key="1">
    <source>
        <dbReference type="EMBL" id="MPN17706.1"/>
    </source>
</evidence>
<organism evidence="1">
    <name type="scientific">bioreactor metagenome</name>
    <dbReference type="NCBI Taxonomy" id="1076179"/>
    <lineage>
        <taxon>unclassified sequences</taxon>
        <taxon>metagenomes</taxon>
        <taxon>ecological metagenomes</taxon>
    </lineage>
</organism>